<dbReference type="PROSITE" id="PS51736">
    <property type="entry name" value="RECOMBINASES_3"/>
    <property type="match status" value="1"/>
</dbReference>
<comment type="similarity">
    <text evidence="1">Belongs to the site-specific recombinase resolvase family.</text>
</comment>
<proteinExistence type="inferred from homology"/>
<dbReference type="SMART" id="SM00857">
    <property type="entry name" value="Resolvase"/>
    <property type="match status" value="1"/>
</dbReference>
<evidence type="ECO:0000259" key="2">
    <source>
        <dbReference type="PROSITE" id="PS51736"/>
    </source>
</evidence>
<reference evidence="3" key="1">
    <citation type="submission" date="2020-09" db="EMBL/GenBank/DDBJ databases">
        <title>A novel bacterium of genus Bacillus, isolated from South China Sea.</title>
        <authorList>
            <person name="Huang H."/>
            <person name="Mo K."/>
            <person name="Hu Y."/>
        </authorList>
    </citation>
    <scope>NUCLEOTIDE SEQUENCE</scope>
    <source>
        <strain evidence="3">IB182487</strain>
    </source>
</reference>
<dbReference type="Proteomes" id="UP000626844">
    <property type="component" value="Unassembled WGS sequence"/>
</dbReference>
<dbReference type="SUPFAM" id="SSF53041">
    <property type="entry name" value="Resolvase-like"/>
    <property type="match status" value="1"/>
</dbReference>
<dbReference type="Pfam" id="PF00239">
    <property type="entry name" value="Resolvase"/>
    <property type="match status" value="1"/>
</dbReference>
<dbReference type="PANTHER" id="PTHR30461">
    <property type="entry name" value="DNA-INVERTASE FROM LAMBDOID PROPHAGE"/>
    <property type="match status" value="1"/>
</dbReference>
<evidence type="ECO:0000256" key="1">
    <source>
        <dbReference type="ARBA" id="ARBA00009913"/>
    </source>
</evidence>
<gene>
    <name evidence="3" type="ORF">IC621_03650</name>
</gene>
<comment type="caution">
    <text evidence="3">The sequence shown here is derived from an EMBL/GenBank/DDBJ whole genome shotgun (WGS) entry which is preliminary data.</text>
</comment>
<evidence type="ECO:0000313" key="4">
    <source>
        <dbReference type="Proteomes" id="UP000626844"/>
    </source>
</evidence>
<feature type="domain" description="Resolvase/invertase-type recombinase catalytic" evidence="2">
    <location>
        <begin position="2"/>
        <end position="147"/>
    </location>
</feature>
<dbReference type="AlphaFoldDB" id="A0A926NF31"/>
<dbReference type="EMBL" id="JACXAI010000003">
    <property type="protein sequence ID" value="MBD1379318.1"/>
    <property type="molecule type" value="Genomic_DNA"/>
</dbReference>
<dbReference type="Gene3D" id="3.40.50.1390">
    <property type="entry name" value="Resolvase, N-terminal catalytic domain"/>
    <property type="match status" value="1"/>
</dbReference>
<dbReference type="GO" id="GO:0000150">
    <property type="term" value="F:DNA strand exchange activity"/>
    <property type="evidence" value="ECO:0007669"/>
    <property type="project" value="InterPro"/>
</dbReference>
<evidence type="ECO:0000313" key="3">
    <source>
        <dbReference type="EMBL" id="MBD1379318.1"/>
    </source>
</evidence>
<dbReference type="PANTHER" id="PTHR30461:SF26">
    <property type="entry name" value="RESOLVASE HOMOLOG YNEB"/>
    <property type="match status" value="1"/>
</dbReference>
<keyword evidence="4" id="KW-1185">Reference proteome</keyword>
<dbReference type="InterPro" id="IPR006119">
    <property type="entry name" value="Resolv_N"/>
</dbReference>
<dbReference type="RefSeq" id="WP_191155847.1">
    <property type="nucleotide sequence ID" value="NZ_JACXAI010000003.1"/>
</dbReference>
<dbReference type="InterPro" id="IPR050639">
    <property type="entry name" value="SSR_resolvase"/>
</dbReference>
<protein>
    <submittedName>
        <fullName evidence="3">Recombinase family protein</fullName>
    </submittedName>
</protein>
<dbReference type="CDD" id="cd00338">
    <property type="entry name" value="Ser_Recombinase"/>
    <property type="match status" value="1"/>
</dbReference>
<sequence>MKAIVYCRVSTDKEQQETSLERQEEELLLLADSCNFEVVKVITEKASGYSVDREGIFTMLDMFKQKKAQMLLIQDETRLGRGNARIALAHCLLKEDVKIFSISHNGKLQFSEADTMVLDIVSIVEEYQRKIHNLKIQRGMRKAIEKGYTPYKNLRNINQSTGKPKKEVPIAEIVRLRNNRLTFADIAATLRGLGYDISKATAHRRFQEYMKQQTDI</sequence>
<accession>A0A926NF31</accession>
<dbReference type="InterPro" id="IPR036162">
    <property type="entry name" value="Resolvase-like_N_sf"/>
</dbReference>
<name>A0A926NF31_9BACI</name>
<organism evidence="3 4">
    <name type="scientific">Metabacillus arenae</name>
    <dbReference type="NCBI Taxonomy" id="2771434"/>
    <lineage>
        <taxon>Bacteria</taxon>
        <taxon>Bacillati</taxon>
        <taxon>Bacillota</taxon>
        <taxon>Bacilli</taxon>
        <taxon>Bacillales</taxon>
        <taxon>Bacillaceae</taxon>
        <taxon>Metabacillus</taxon>
    </lineage>
</organism>
<dbReference type="GO" id="GO:0003677">
    <property type="term" value="F:DNA binding"/>
    <property type="evidence" value="ECO:0007669"/>
    <property type="project" value="InterPro"/>
</dbReference>